<gene>
    <name evidence="4" type="ORF">GSI_01152</name>
</gene>
<dbReference type="Pfam" id="PF15456">
    <property type="entry name" value="Uds1"/>
    <property type="match status" value="1"/>
</dbReference>
<feature type="compositionally biased region" description="Low complexity" evidence="2">
    <location>
        <begin position="13"/>
        <end position="36"/>
    </location>
</feature>
<evidence type="ECO:0000256" key="2">
    <source>
        <dbReference type="SAM" id="MobiDB-lite"/>
    </source>
</evidence>
<dbReference type="Proteomes" id="UP000230002">
    <property type="component" value="Unassembled WGS sequence"/>
</dbReference>
<feature type="compositionally biased region" description="Low complexity" evidence="2">
    <location>
        <begin position="303"/>
        <end position="321"/>
    </location>
</feature>
<dbReference type="PANTHER" id="PTHR18947">
    <property type="entry name" value="HOOK PROTEINS"/>
    <property type="match status" value="1"/>
</dbReference>
<proteinExistence type="predicted"/>
<dbReference type="InterPro" id="IPR029191">
    <property type="entry name" value="Uds1"/>
</dbReference>
<evidence type="ECO:0000313" key="4">
    <source>
        <dbReference type="EMBL" id="PIL37458.1"/>
    </source>
</evidence>
<evidence type="ECO:0000313" key="5">
    <source>
        <dbReference type="Proteomes" id="UP000230002"/>
    </source>
</evidence>
<evidence type="ECO:0000256" key="1">
    <source>
        <dbReference type="SAM" id="Coils"/>
    </source>
</evidence>
<organism evidence="4 5">
    <name type="scientific">Ganoderma sinense ZZ0214-1</name>
    <dbReference type="NCBI Taxonomy" id="1077348"/>
    <lineage>
        <taxon>Eukaryota</taxon>
        <taxon>Fungi</taxon>
        <taxon>Dikarya</taxon>
        <taxon>Basidiomycota</taxon>
        <taxon>Agaricomycotina</taxon>
        <taxon>Agaricomycetes</taxon>
        <taxon>Polyporales</taxon>
        <taxon>Polyporaceae</taxon>
        <taxon>Ganoderma</taxon>
    </lineage>
</organism>
<protein>
    <recommendedName>
        <fullName evidence="3">Up-regulated during septation protein 1 domain-containing protein</fullName>
    </recommendedName>
</protein>
<accession>A0A2G8SV50</accession>
<feature type="coiled-coil region" evidence="1">
    <location>
        <begin position="738"/>
        <end position="912"/>
    </location>
</feature>
<feature type="compositionally biased region" description="Polar residues" evidence="2">
    <location>
        <begin position="655"/>
        <end position="665"/>
    </location>
</feature>
<dbReference type="GO" id="GO:0031122">
    <property type="term" value="P:cytoplasmic microtubule organization"/>
    <property type="evidence" value="ECO:0007669"/>
    <property type="project" value="TreeGrafter"/>
</dbReference>
<feature type="domain" description="Up-regulated during septation protein 1" evidence="3">
    <location>
        <begin position="159"/>
        <end position="271"/>
    </location>
</feature>
<dbReference type="GO" id="GO:0051959">
    <property type="term" value="F:dynein light intermediate chain binding"/>
    <property type="evidence" value="ECO:0007669"/>
    <property type="project" value="TreeGrafter"/>
</dbReference>
<feature type="region of interest" description="Disordered" evidence="2">
    <location>
        <begin position="647"/>
        <end position="673"/>
    </location>
</feature>
<evidence type="ECO:0000259" key="3">
    <source>
        <dbReference type="Pfam" id="PF15456"/>
    </source>
</evidence>
<dbReference type="OrthoDB" id="5569911at2759"/>
<dbReference type="EMBL" id="AYKW01000001">
    <property type="protein sequence ID" value="PIL37458.1"/>
    <property type="molecule type" value="Genomic_DNA"/>
</dbReference>
<sequence>MNGVRRFLGGGTATSTPPSATSPLPAASSSSSSSPPATNPLNLQSKPSWPPTASPPTNGVALEDSPKGTAALFFRKDRSRQGTNGASSRSDEDTGNSSFQSSRDSVESGRTSTQPSSPVAGPSSPRIPIPARVAELARKPVDAEKRGSMMFSAKDDLLMSLLSSEAIVDSRGYDVLSAEEVEELKKEYQVLSSRLVALSKKLTLETKIRDAALSLSKANSSYKTISKQTSEQLENANRKVDLAQKELWRVSEKASEINRRLLEHRAGVLSYSVRSLEKKMAPPEANGNGESTGSGRSTPNRTSALSPTQSSSASAHSNSSRSRFDGAHFFAGHSDAIVPSASKGLASSAEVAALQEQLKTAQAALDASNAQQAKLAKELSSIRSERQMADVSKASELRQAEEMIAALERQMGEMQGLGDRVGKLEDEKRAWAKERVELEQKRLEVDTLERRLEVLEEQNGELTGIEAALTLERQAVDQKDRELAELKEERATLLTERTVLQQGGESKAQLDHAVDTIQELMRQHGVNHYSRDVTVVGLTASIGKHLDDQKSKFDSHAQVQEEWNAARTKLEVDLRVGMDKREQLDNQLEEARNERDIVKAQARALEKRLKDIEDGNGSLVKYEGDAAKITSQLEPIWNILPSPEARAQKLGRSRTPLNSPTTASPSAKGGASLSEMDVRSLKTLYDPNGFLANRASEPETFSVEAFATRVNALIADDRALIERLIRFAQAHDLLKKNAERAQKLAQESNSALETYQKQVKMLEDRNVSMTAKLTALHDEVSSLQEAADRITAEKLDLETQAAEQAETCRQLTDANNSLSAQVLKLAEQSNSTSTSDIMRRKLDVEVRRLEAEVEKLTADVGRMETELDASKAALKKAHEEVDEVRLSQQTQQMALLEELNSVQTENTNLRAQLRKK</sequence>
<dbReference type="PANTHER" id="PTHR18947:SF28">
    <property type="entry name" value="GIRDIN, ISOFORM A"/>
    <property type="match status" value="1"/>
</dbReference>
<reference evidence="4 5" key="1">
    <citation type="journal article" date="2015" name="Sci. Rep.">
        <title>Chromosome-level genome map provides insights into diverse defense mechanisms in the medicinal fungus Ganoderma sinense.</title>
        <authorList>
            <person name="Zhu Y."/>
            <person name="Xu J."/>
            <person name="Sun C."/>
            <person name="Zhou S."/>
            <person name="Xu H."/>
            <person name="Nelson D.R."/>
            <person name="Qian J."/>
            <person name="Song J."/>
            <person name="Luo H."/>
            <person name="Xiang L."/>
            <person name="Li Y."/>
            <person name="Xu Z."/>
            <person name="Ji A."/>
            <person name="Wang L."/>
            <person name="Lu S."/>
            <person name="Hayward A."/>
            <person name="Sun W."/>
            <person name="Li X."/>
            <person name="Schwartz D.C."/>
            <person name="Wang Y."/>
            <person name="Chen S."/>
        </authorList>
    </citation>
    <scope>NUCLEOTIDE SEQUENCE [LARGE SCALE GENOMIC DNA]</scope>
    <source>
        <strain evidence="4 5">ZZ0214-1</strain>
    </source>
</reference>
<feature type="coiled-coil region" evidence="1">
    <location>
        <begin position="351"/>
        <end position="496"/>
    </location>
</feature>
<comment type="caution">
    <text evidence="4">The sequence shown here is derived from an EMBL/GenBank/DDBJ whole genome shotgun (WGS) entry which is preliminary data.</text>
</comment>
<dbReference type="GO" id="GO:0005815">
    <property type="term" value="C:microtubule organizing center"/>
    <property type="evidence" value="ECO:0007669"/>
    <property type="project" value="TreeGrafter"/>
</dbReference>
<feature type="coiled-coil region" evidence="1">
    <location>
        <begin position="574"/>
        <end position="615"/>
    </location>
</feature>
<dbReference type="STRING" id="1077348.A0A2G8SV50"/>
<keyword evidence="1" id="KW-0175">Coiled coil</keyword>
<name>A0A2G8SV50_9APHY</name>
<dbReference type="GO" id="GO:0005737">
    <property type="term" value="C:cytoplasm"/>
    <property type="evidence" value="ECO:0007669"/>
    <property type="project" value="TreeGrafter"/>
</dbReference>
<feature type="region of interest" description="Disordered" evidence="2">
    <location>
        <begin position="279"/>
        <end position="321"/>
    </location>
</feature>
<dbReference type="GO" id="GO:0008017">
    <property type="term" value="F:microtubule binding"/>
    <property type="evidence" value="ECO:0007669"/>
    <property type="project" value="TreeGrafter"/>
</dbReference>
<keyword evidence="5" id="KW-1185">Reference proteome</keyword>
<feature type="compositionally biased region" description="Polar residues" evidence="2">
    <location>
        <begin position="95"/>
        <end position="117"/>
    </location>
</feature>
<dbReference type="GO" id="GO:0030705">
    <property type="term" value="P:cytoskeleton-dependent intracellular transport"/>
    <property type="evidence" value="ECO:0007669"/>
    <property type="project" value="TreeGrafter"/>
</dbReference>
<feature type="region of interest" description="Disordered" evidence="2">
    <location>
        <begin position="1"/>
        <end position="131"/>
    </location>
</feature>
<feature type="compositionally biased region" description="Polar residues" evidence="2">
    <location>
        <begin position="288"/>
        <end position="302"/>
    </location>
</feature>
<dbReference type="AlphaFoldDB" id="A0A2G8SV50"/>
<feature type="coiled-coil region" evidence="1">
    <location>
        <begin position="226"/>
        <end position="253"/>
    </location>
</feature>